<evidence type="ECO:0000313" key="1">
    <source>
        <dbReference type="EMBL" id="KAK3752165.1"/>
    </source>
</evidence>
<sequence length="169" mass="18499">MTSSATAETVLCLQPECRMVQGGCGSGVGRSVWWLRWDASWEFDVDALPWDGPGILHENNSLLLVGAQERPAQRPLPPSFSSSAFVTIVCVLCQHQLELCVGSNPHRSPGTRARSPVYHAASRVRQASSTWQHVLLETFAMNPACDKRLALGNTSCWRLSPPTQRATSV</sequence>
<dbReference type="AlphaFoldDB" id="A0AAE0YND3"/>
<organism evidence="1 2">
    <name type="scientific">Elysia crispata</name>
    <name type="common">lettuce slug</name>
    <dbReference type="NCBI Taxonomy" id="231223"/>
    <lineage>
        <taxon>Eukaryota</taxon>
        <taxon>Metazoa</taxon>
        <taxon>Spiralia</taxon>
        <taxon>Lophotrochozoa</taxon>
        <taxon>Mollusca</taxon>
        <taxon>Gastropoda</taxon>
        <taxon>Heterobranchia</taxon>
        <taxon>Euthyneura</taxon>
        <taxon>Panpulmonata</taxon>
        <taxon>Sacoglossa</taxon>
        <taxon>Placobranchoidea</taxon>
        <taxon>Plakobranchidae</taxon>
        <taxon>Elysia</taxon>
    </lineage>
</organism>
<proteinExistence type="predicted"/>
<protein>
    <submittedName>
        <fullName evidence="1">Uncharacterized protein</fullName>
    </submittedName>
</protein>
<comment type="caution">
    <text evidence="1">The sequence shown here is derived from an EMBL/GenBank/DDBJ whole genome shotgun (WGS) entry which is preliminary data.</text>
</comment>
<gene>
    <name evidence="1" type="ORF">RRG08_059727</name>
</gene>
<dbReference type="EMBL" id="JAWDGP010005780">
    <property type="protein sequence ID" value="KAK3752165.1"/>
    <property type="molecule type" value="Genomic_DNA"/>
</dbReference>
<keyword evidence="2" id="KW-1185">Reference proteome</keyword>
<dbReference type="Proteomes" id="UP001283361">
    <property type="component" value="Unassembled WGS sequence"/>
</dbReference>
<accession>A0AAE0YND3</accession>
<name>A0AAE0YND3_9GAST</name>
<reference evidence="1" key="1">
    <citation type="journal article" date="2023" name="G3 (Bethesda)">
        <title>A reference genome for the long-term kleptoplast-retaining sea slug Elysia crispata morphotype clarki.</title>
        <authorList>
            <person name="Eastman K.E."/>
            <person name="Pendleton A.L."/>
            <person name="Shaikh M.A."/>
            <person name="Suttiyut T."/>
            <person name="Ogas R."/>
            <person name="Tomko P."/>
            <person name="Gavelis G."/>
            <person name="Widhalm J.R."/>
            <person name="Wisecaver J.H."/>
        </authorList>
    </citation>
    <scope>NUCLEOTIDE SEQUENCE</scope>
    <source>
        <strain evidence="1">ECLA1</strain>
    </source>
</reference>
<evidence type="ECO:0000313" key="2">
    <source>
        <dbReference type="Proteomes" id="UP001283361"/>
    </source>
</evidence>